<dbReference type="InterPro" id="IPR013123">
    <property type="entry name" value="SpoU_subst-bd"/>
</dbReference>
<dbReference type="EMBL" id="VLKQ01000007">
    <property type="protein sequence ID" value="TWI12222.1"/>
    <property type="molecule type" value="Genomic_DNA"/>
</dbReference>
<accession>A0A562LXC4</accession>
<comment type="caution">
    <text evidence="4">The sequence shown here is derived from an EMBL/GenBank/DDBJ whole genome shotgun (WGS) entry which is preliminary data.</text>
</comment>
<dbReference type="InterPro" id="IPR004441">
    <property type="entry name" value="rRNA_MeTrfase_TrmH"/>
</dbReference>
<dbReference type="SUPFAM" id="SSF55315">
    <property type="entry name" value="L30e-like"/>
    <property type="match status" value="1"/>
</dbReference>
<dbReference type="InterPro" id="IPR029026">
    <property type="entry name" value="tRNA_m1G_MTases_N"/>
</dbReference>
<evidence type="ECO:0000313" key="4">
    <source>
        <dbReference type="EMBL" id="TWI12222.1"/>
    </source>
</evidence>
<name>A0A562LXC4_9FLAO</name>
<dbReference type="Pfam" id="PF00588">
    <property type="entry name" value="SpoU_methylase"/>
    <property type="match status" value="1"/>
</dbReference>
<dbReference type="NCBIfam" id="TIGR00186">
    <property type="entry name" value="rRNA_methyl_3"/>
    <property type="match status" value="1"/>
</dbReference>
<dbReference type="SUPFAM" id="SSF75217">
    <property type="entry name" value="alpha/beta knot"/>
    <property type="match status" value="1"/>
</dbReference>
<dbReference type="CDD" id="cd18103">
    <property type="entry name" value="SpoU-like_RlmB"/>
    <property type="match status" value="1"/>
</dbReference>
<dbReference type="STRING" id="1341154.FCR2A7T_11970"/>
<organism evidence="4 5">
    <name type="scientific">Flavobacterium cauense R2A-7</name>
    <dbReference type="NCBI Taxonomy" id="1341154"/>
    <lineage>
        <taxon>Bacteria</taxon>
        <taxon>Pseudomonadati</taxon>
        <taxon>Bacteroidota</taxon>
        <taxon>Flavobacteriia</taxon>
        <taxon>Flavobacteriales</taxon>
        <taxon>Flavobacteriaceae</taxon>
        <taxon>Flavobacterium</taxon>
    </lineage>
</organism>
<dbReference type="GO" id="GO:0032259">
    <property type="term" value="P:methylation"/>
    <property type="evidence" value="ECO:0007669"/>
    <property type="project" value="UniProtKB-KW"/>
</dbReference>
<dbReference type="GO" id="GO:0006396">
    <property type="term" value="P:RNA processing"/>
    <property type="evidence" value="ECO:0007669"/>
    <property type="project" value="InterPro"/>
</dbReference>
<dbReference type="Pfam" id="PF08032">
    <property type="entry name" value="SpoU_sub_bind"/>
    <property type="match status" value="1"/>
</dbReference>
<dbReference type="InterPro" id="IPR029064">
    <property type="entry name" value="Ribosomal_eL30-like_sf"/>
</dbReference>
<dbReference type="GO" id="GO:0003723">
    <property type="term" value="F:RNA binding"/>
    <property type="evidence" value="ECO:0007669"/>
    <property type="project" value="InterPro"/>
</dbReference>
<dbReference type="SMART" id="SM00967">
    <property type="entry name" value="SpoU_sub_bind"/>
    <property type="match status" value="1"/>
</dbReference>
<evidence type="ECO:0000256" key="1">
    <source>
        <dbReference type="ARBA" id="ARBA00022603"/>
    </source>
</evidence>
<dbReference type="Gene3D" id="3.30.1330.30">
    <property type="match status" value="1"/>
</dbReference>
<dbReference type="Gene3D" id="3.40.1280.10">
    <property type="match status" value="1"/>
</dbReference>
<keyword evidence="1 4" id="KW-0489">Methyltransferase</keyword>
<evidence type="ECO:0000256" key="2">
    <source>
        <dbReference type="ARBA" id="ARBA00022679"/>
    </source>
</evidence>
<proteinExistence type="predicted"/>
<dbReference type="PANTHER" id="PTHR46429:SF1">
    <property type="entry name" value="23S RRNA (GUANOSINE-2'-O-)-METHYLTRANSFERASE RLMB"/>
    <property type="match status" value="1"/>
</dbReference>
<sequence>MDYWIIRKALHKSKNPKIWQSNNLTLHYLCKMEKEHLIFGIRAIIEAINAGKEVDKVFIQKDAQGDLMQDLMKTMKKNSINFSYVPVEKLNRLTSNNHQGAVATIAPISFVSLETLVESVMESGKKPLFLILDQLSDARNFGAIIRTAECTGVDGIIVQKQGSAPVNGDTVKTSAGAVFNVPICKVDHIKDAIFYLQGSGIKTVAATEKTEQNIYDIDFSEPVAIIMGSEDRGVNPSVLKIVDEKAKLPMFGTIGSLNVSVACGAFLYETIRQRS</sequence>
<keyword evidence="2 4" id="KW-0808">Transferase</keyword>
<dbReference type="PANTHER" id="PTHR46429">
    <property type="entry name" value="23S RRNA (GUANOSINE-2'-O-)-METHYLTRANSFERASE RLMB"/>
    <property type="match status" value="1"/>
</dbReference>
<dbReference type="GO" id="GO:0005829">
    <property type="term" value="C:cytosol"/>
    <property type="evidence" value="ECO:0007669"/>
    <property type="project" value="TreeGrafter"/>
</dbReference>
<feature type="domain" description="RNA 2-O ribose methyltransferase substrate binding" evidence="3">
    <location>
        <begin position="37"/>
        <end position="111"/>
    </location>
</feature>
<dbReference type="GO" id="GO:0008173">
    <property type="term" value="F:RNA methyltransferase activity"/>
    <property type="evidence" value="ECO:0007669"/>
    <property type="project" value="InterPro"/>
</dbReference>
<dbReference type="InterPro" id="IPR029028">
    <property type="entry name" value="Alpha/beta_knot_MTases"/>
</dbReference>
<keyword evidence="5" id="KW-1185">Reference proteome</keyword>
<dbReference type="InterPro" id="IPR001537">
    <property type="entry name" value="SpoU_MeTrfase"/>
</dbReference>
<dbReference type="Proteomes" id="UP000319848">
    <property type="component" value="Unassembled WGS sequence"/>
</dbReference>
<gene>
    <name evidence="4" type="ORF">IP98_01796</name>
</gene>
<evidence type="ECO:0000259" key="3">
    <source>
        <dbReference type="SMART" id="SM00967"/>
    </source>
</evidence>
<reference evidence="4 5" key="1">
    <citation type="journal article" date="2015" name="Stand. Genomic Sci.">
        <title>Genomic Encyclopedia of Bacterial and Archaeal Type Strains, Phase III: the genomes of soil and plant-associated and newly described type strains.</title>
        <authorList>
            <person name="Whitman W.B."/>
            <person name="Woyke T."/>
            <person name="Klenk H.P."/>
            <person name="Zhou Y."/>
            <person name="Lilburn T.G."/>
            <person name="Beck B.J."/>
            <person name="De Vos P."/>
            <person name="Vandamme P."/>
            <person name="Eisen J.A."/>
            <person name="Garrity G."/>
            <person name="Hugenholtz P."/>
            <person name="Kyrpides N.C."/>
        </authorList>
    </citation>
    <scope>NUCLEOTIDE SEQUENCE [LARGE SCALE GENOMIC DNA]</scope>
    <source>
        <strain evidence="4 5">CGMCC 1.7270</strain>
    </source>
</reference>
<evidence type="ECO:0000313" key="5">
    <source>
        <dbReference type="Proteomes" id="UP000319848"/>
    </source>
</evidence>
<dbReference type="AlphaFoldDB" id="A0A562LXC4"/>
<protein>
    <submittedName>
        <fullName evidence="4">23S rRNA (Guanosine2251-2'-O)-methyltransferase</fullName>
    </submittedName>
</protein>